<evidence type="ECO:0000256" key="2">
    <source>
        <dbReference type="ARBA" id="ARBA00022801"/>
    </source>
</evidence>
<evidence type="ECO:0000313" key="5">
    <source>
        <dbReference type="EMBL" id="ABY22970.1"/>
    </source>
</evidence>
<organism evidence="5 6">
    <name type="scientific">Renibacterium salmoninarum (strain ATCC 33209 / DSM 20767 / JCM 11484 / NBRC 15589 / NCIMB 2235)</name>
    <dbReference type="NCBI Taxonomy" id="288705"/>
    <lineage>
        <taxon>Bacteria</taxon>
        <taxon>Bacillati</taxon>
        <taxon>Actinomycetota</taxon>
        <taxon>Actinomycetes</taxon>
        <taxon>Micrococcales</taxon>
        <taxon>Micrococcaceae</taxon>
        <taxon>Renibacterium</taxon>
    </lineage>
</organism>
<keyword evidence="3" id="KW-0269">Exonuclease</keyword>
<dbReference type="InterPro" id="IPR036397">
    <property type="entry name" value="RNaseH_sf"/>
</dbReference>
<dbReference type="InterPro" id="IPR012337">
    <property type="entry name" value="RNaseH-like_sf"/>
</dbReference>
<dbReference type="GO" id="GO:0003887">
    <property type="term" value="F:DNA-directed DNA polymerase activity"/>
    <property type="evidence" value="ECO:0007669"/>
    <property type="project" value="UniProtKB-EC"/>
</dbReference>
<dbReference type="EMBL" id="CP000910">
    <property type="protein sequence ID" value="ABY22970.1"/>
    <property type="molecule type" value="Genomic_DNA"/>
</dbReference>
<evidence type="ECO:0000256" key="3">
    <source>
        <dbReference type="ARBA" id="ARBA00022839"/>
    </source>
</evidence>
<dbReference type="GO" id="GO:0003676">
    <property type="term" value="F:nucleic acid binding"/>
    <property type="evidence" value="ECO:0007669"/>
    <property type="project" value="InterPro"/>
</dbReference>
<dbReference type="Gene3D" id="3.30.420.10">
    <property type="entry name" value="Ribonuclease H-like superfamily/Ribonuclease H"/>
    <property type="match status" value="1"/>
</dbReference>
<keyword evidence="5" id="KW-0548">Nucleotidyltransferase</keyword>
<evidence type="ECO:0000259" key="4">
    <source>
        <dbReference type="SMART" id="SM00479"/>
    </source>
</evidence>
<evidence type="ECO:0000313" key="6">
    <source>
        <dbReference type="Proteomes" id="UP000002007"/>
    </source>
</evidence>
<name>A9WPI5_RENSM</name>
<dbReference type="GO" id="GO:0005829">
    <property type="term" value="C:cytosol"/>
    <property type="evidence" value="ECO:0007669"/>
    <property type="project" value="TreeGrafter"/>
</dbReference>
<evidence type="ECO:0000256" key="1">
    <source>
        <dbReference type="ARBA" id="ARBA00022722"/>
    </source>
</evidence>
<reference evidence="6" key="1">
    <citation type="journal article" date="2008" name="J. Bacteriol.">
        <title>Genome sequence of the fish pathogen Renibacterium salmoninarum suggests reductive evolution away from an environmental Arthrobacter ancestor.</title>
        <authorList>
            <person name="Wiens G.D."/>
            <person name="Rockey D.D."/>
            <person name="Wu Z."/>
            <person name="Chang J."/>
            <person name="Levy R."/>
            <person name="Crane S."/>
            <person name="Chen D.S."/>
            <person name="Capri G.R."/>
            <person name="Burnett J.R."/>
            <person name="Sudheesh P.S."/>
            <person name="Schipma M.J."/>
            <person name="Burd H."/>
            <person name="Bhattacharyya A."/>
            <person name="Rhodes L.D."/>
            <person name="Kaul R."/>
            <person name="Strom M.S."/>
        </authorList>
    </citation>
    <scope>NUCLEOTIDE SEQUENCE [LARGE SCALE GENOMIC DNA]</scope>
    <source>
        <strain evidence="6">ATCC 33209 / DSM 20767 / JCM 11484 / NBRC 15589 / NCIMB 2235</strain>
    </source>
</reference>
<dbReference type="KEGG" id="rsa:RSal33209_1232"/>
<dbReference type="SMART" id="SM00479">
    <property type="entry name" value="EXOIII"/>
    <property type="match status" value="1"/>
</dbReference>
<dbReference type="Proteomes" id="UP000002007">
    <property type="component" value="Chromosome"/>
</dbReference>
<sequence length="228" mass="24642">MNTWLDGNRAAFDVETTGRDPRQARLVSASIVLVDANNDVVESHEWLADPGVEIPEAVTLIHGISTARARAEGAPIGAVVTEVAQVLRSYFAAGTPVMAFNAPYDFTVLAAECARIGVSAPTAFPVIDPFVLDKQVDGFRRGKRTLVAICEHYNIPLIDAHTSAADALATIKLAEALARRFPELSIPAEELHAQQIVWAAEQAASFQEYLRRTQADAVVDGLWPQGQL</sequence>
<dbReference type="EC" id="2.7.7.7" evidence="5"/>
<protein>
    <submittedName>
        <fullName evidence="5">DNA polymerase III, epsilon chain</fullName>
        <ecNumber evidence="5">2.7.7.7</ecNumber>
    </submittedName>
</protein>
<dbReference type="PANTHER" id="PTHR30231">
    <property type="entry name" value="DNA POLYMERASE III SUBUNIT EPSILON"/>
    <property type="match status" value="1"/>
</dbReference>
<feature type="domain" description="Exonuclease" evidence="4">
    <location>
        <begin position="8"/>
        <end position="183"/>
    </location>
</feature>
<keyword evidence="6" id="KW-1185">Reference proteome</keyword>
<accession>A9WPI5</accession>
<dbReference type="eggNOG" id="COG0847">
    <property type="taxonomic scope" value="Bacteria"/>
</dbReference>
<dbReference type="NCBIfam" id="NF005927">
    <property type="entry name" value="PRK07942.1"/>
    <property type="match status" value="1"/>
</dbReference>
<dbReference type="AlphaFoldDB" id="A9WPI5"/>
<keyword evidence="5" id="KW-0808">Transferase</keyword>
<proteinExistence type="predicted"/>
<dbReference type="GO" id="GO:0008408">
    <property type="term" value="F:3'-5' exonuclease activity"/>
    <property type="evidence" value="ECO:0007669"/>
    <property type="project" value="TreeGrafter"/>
</dbReference>
<gene>
    <name evidence="5" type="ordered locus">RSal33209_1232</name>
</gene>
<dbReference type="HOGENOM" id="CLU_047806_5_0_11"/>
<keyword evidence="2" id="KW-0378">Hydrolase</keyword>
<dbReference type="CDD" id="cd06127">
    <property type="entry name" value="DEDDh"/>
    <property type="match status" value="1"/>
</dbReference>
<dbReference type="STRING" id="288705.RSal33209_1232"/>
<dbReference type="Pfam" id="PF00929">
    <property type="entry name" value="RNase_T"/>
    <property type="match status" value="1"/>
</dbReference>
<dbReference type="SUPFAM" id="SSF53098">
    <property type="entry name" value="Ribonuclease H-like"/>
    <property type="match status" value="1"/>
</dbReference>
<dbReference type="RefSeq" id="WP_012244656.1">
    <property type="nucleotide sequence ID" value="NC_010168.1"/>
</dbReference>
<keyword evidence="1" id="KW-0540">Nuclease</keyword>
<dbReference type="PANTHER" id="PTHR30231:SF4">
    <property type="entry name" value="PROTEIN NEN2"/>
    <property type="match status" value="1"/>
</dbReference>
<dbReference type="InterPro" id="IPR013520">
    <property type="entry name" value="Ribonucl_H"/>
</dbReference>